<keyword evidence="2" id="KW-1185">Reference proteome</keyword>
<organism evidence="1 2">
    <name type="scientific">Papaver atlanticum</name>
    <dbReference type="NCBI Taxonomy" id="357466"/>
    <lineage>
        <taxon>Eukaryota</taxon>
        <taxon>Viridiplantae</taxon>
        <taxon>Streptophyta</taxon>
        <taxon>Embryophyta</taxon>
        <taxon>Tracheophyta</taxon>
        <taxon>Spermatophyta</taxon>
        <taxon>Magnoliopsida</taxon>
        <taxon>Ranunculales</taxon>
        <taxon>Papaveraceae</taxon>
        <taxon>Papaveroideae</taxon>
        <taxon>Papaver</taxon>
    </lineage>
</organism>
<evidence type="ECO:0000313" key="1">
    <source>
        <dbReference type="EMBL" id="KAI3873440.1"/>
    </source>
</evidence>
<dbReference type="InterPro" id="IPR010683">
    <property type="entry name" value="DUF1262"/>
</dbReference>
<dbReference type="Pfam" id="PF06880">
    <property type="entry name" value="DUF1262"/>
    <property type="match status" value="1"/>
</dbReference>
<name>A0AAD4S828_9MAGN</name>
<gene>
    <name evidence="1" type="ORF">MKW98_008092</name>
</gene>
<comment type="caution">
    <text evidence="1">The sequence shown here is derived from an EMBL/GenBank/DDBJ whole genome shotgun (WGS) entry which is preliminary data.</text>
</comment>
<dbReference type="AlphaFoldDB" id="A0AAD4S828"/>
<proteinExistence type="predicted"/>
<evidence type="ECO:0000313" key="2">
    <source>
        <dbReference type="Proteomes" id="UP001202328"/>
    </source>
</evidence>
<dbReference type="Proteomes" id="UP001202328">
    <property type="component" value="Unassembled WGS sequence"/>
</dbReference>
<reference evidence="1" key="1">
    <citation type="submission" date="2022-04" db="EMBL/GenBank/DDBJ databases">
        <title>A functionally conserved STORR gene fusion in Papaver species that diverged 16.8 million years ago.</title>
        <authorList>
            <person name="Catania T."/>
        </authorList>
    </citation>
    <scope>NUCLEOTIDE SEQUENCE</scope>
    <source>
        <strain evidence="1">S-188037</strain>
    </source>
</reference>
<accession>A0AAD4S828</accession>
<dbReference type="PANTHER" id="PTHR31050:SF4">
    <property type="entry name" value="DUF1262 FAMILY PROTEIN (DUF1262)"/>
    <property type="match status" value="1"/>
</dbReference>
<dbReference type="EMBL" id="JAJJMB010012776">
    <property type="protein sequence ID" value="KAI3873440.1"/>
    <property type="molecule type" value="Genomic_DNA"/>
</dbReference>
<sequence>MYVTRPLWLCKQKASTLSNTSTQENPNSGCLVVSSNHEELEKVIEICPGNTRKANQHDKLPFIQNYLTDIVYSGGDYDDFGGPVKSHIVVWFIPVVDQPPFSNRYYAIVPSGKYKGQAWTCARKEEMATTWFGKRKSPTVPSVFDHRNIYQQMKIEYKNGGFVAKSVAPDGVPPSFLRKPVWNVFYNNFDNLNFYGEASGLNTSVRLHLPNLDDRNMDVGKWYCPSLFIREGISNDHSVIPSSFYDMSLEQYWEEIYQSEYNNDASQGHGNKNTVVVSQVVEKQSFMLFGEKAVEDETNGGVGSSGDADKFVWFFVNAEGKSVGLSAAVIEKMKRIQELGGWSGDGDNAARVTKVEKFDGGEGNHSWKRFGCFVLVERFALRRMDGTLVLTCDYKHLHRIQCKWELNE</sequence>
<protein>
    <submittedName>
        <fullName evidence="1">Uncharacterized protein</fullName>
    </submittedName>
</protein>
<dbReference type="PANTHER" id="PTHR31050">
    <property type="entry name" value="OS08G0413200 PROTEIN"/>
    <property type="match status" value="1"/>
</dbReference>